<proteinExistence type="predicted"/>
<dbReference type="Proteomes" id="UP000248916">
    <property type="component" value="Unassembled WGS sequence"/>
</dbReference>
<sequence>MRHDRHDAGGLAFVTLEENRMYMKFAQSSLIALTLGLATPALAQDLSEDVSDAVGAAETAGVTDMIVNGDEVTVFVPSNEALSAAPQEELNALMEDTDQLASVIQGYAVSGTVMAEDVIQMAEDAGGSTNVETLGGGSLMVEVDGDTVMVGPEGGPMTTVVDTDLQVGNVTMHVIDTAFMPDTGM</sequence>
<dbReference type="EMBL" id="QKZL01000002">
    <property type="protein sequence ID" value="PZX18957.1"/>
    <property type="molecule type" value="Genomic_DNA"/>
</dbReference>
<dbReference type="PANTHER" id="PTHR10900">
    <property type="entry name" value="PERIOSTIN-RELATED"/>
    <property type="match status" value="1"/>
</dbReference>
<dbReference type="SUPFAM" id="SSF82153">
    <property type="entry name" value="FAS1 domain"/>
    <property type="match status" value="1"/>
</dbReference>
<organism evidence="2 3">
    <name type="scientific">Palleronia aestuarii</name>
    <dbReference type="NCBI Taxonomy" id="568105"/>
    <lineage>
        <taxon>Bacteria</taxon>
        <taxon>Pseudomonadati</taxon>
        <taxon>Pseudomonadota</taxon>
        <taxon>Alphaproteobacteria</taxon>
        <taxon>Rhodobacterales</taxon>
        <taxon>Roseobacteraceae</taxon>
        <taxon>Palleronia</taxon>
    </lineage>
</organism>
<gene>
    <name evidence="2" type="ORF">LX81_00651</name>
</gene>
<dbReference type="OrthoDB" id="9800666at2"/>
<accession>A0A2W7NLH6</accession>
<evidence type="ECO:0000313" key="3">
    <source>
        <dbReference type="Proteomes" id="UP000248916"/>
    </source>
</evidence>
<dbReference type="GO" id="GO:0005615">
    <property type="term" value="C:extracellular space"/>
    <property type="evidence" value="ECO:0007669"/>
    <property type="project" value="TreeGrafter"/>
</dbReference>
<dbReference type="InterPro" id="IPR000782">
    <property type="entry name" value="FAS1_domain"/>
</dbReference>
<dbReference type="InterPro" id="IPR050904">
    <property type="entry name" value="Adhesion/Biosynth-related"/>
</dbReference>
<name>A0A2W7NLH6_9RHOB</name>
<dbReference type="SMART" id="SM00554">
    <property type="entry name" value="FAS1"/>
    <property type="match status" value="1"/>
</dbReference>
<comment type="caution">
    <text evidence="2">The sequence shown here is derived from an EMBL/GenBank/DDBJ whole genome shotgun (WGS) entry which is preliminary data.</text>
</comment>
<dbReference type="Pfam" id="PF02469">
    <property type="entry name" value="Fasciclin"/>
    <property type="match status" value="1"/>
</dbReference>
<feature type="domain" description="FAS1" evidence="1">
    <location>
        <begin position="26"/>
        <end position="179"/>
    </location>
</feature>
<reference evidence="2 3" key="1">
    <citation type="submission" date="2018-06" db="EMBL/GenBank/DDBJ databases">
        <title>Genomic Encyclopedia of Archaeal and Bacterial Type Strains, Phase II (KMG-II): from individual species to whole genera.</title>
        <authorList>
            <person name="Goeker M."/>
        </authorList>
    </citation>
    <scope>NUCLEOTIDE SEQUENCE [LARGE SCALE GENOMIC DNA]</scope>
    <source>
        <strain evidence="2 3">DSM 22009</strain>
    </source>
</reference>
<dbReference type="InterPro" id="IPR036378">
    <property type="entry name" value="FAS1_dom_sf"/>
</dbReference>
<dbReference type="PROSITE" id="PS50213">
    <property type="entry name" value="FAS1"/>
    <property type="match status" value="1"/>
</dbReference>
<dbReference type="AlphaFoldDB" id="A0A2W7NLH6"/>
<protein>
    <submittedName>
        <fullName evidence="2">Fasciclin domain-containing protein</fullName>
    </submittedName>
</protein>
<dbReference type="PANTHER" id="PTHR10900:SF77">
    <property type="entry name" value="FI19380P1"/>
    <property type="match status" value="1"/>
</dbReference>
<evidence type="ECO:0000313" key="2">
    <source>
        <dbReference type="EMBL" id="PZX18957.1"/>
    </source>
</evidence>
<keyword evidence="3" id="KW-1185">Reference proteome</keyword>
<dbReference type="Gene3D" id="2.30.180.10">
    <property type="entry name" value="FAS1 domain"/>
    <property type="match status" value="1"/>
</dbReference>
<evidence type="ECO:0000259" key="1">
    <source>
        <dbReference type="PROSITE" id="PS50213"/>
    </source>
</evidence>